<dbReference type="RefSeq" id="WP_330434011.1">
    <property type="nucleotide sequence ID" value="NZ_JAZDUF010000005.1"/>
</dbReference>
<gene>
    <name evidence="2" type="ORF">VZC37_17350</name>
</gene>
<reference evidence="2 3" key="1">
    <citation type="submission" date="2024-01" db="EMBL/GenBank/DDBJ databases">
        <title>Draft genome sequence of Gordonia sp. LSe1-13.</title>
        <authorList>
            <person name="Suphannarot A."/>
            <person name="Mingma R."/>
        </authorList>
    </citation>
    <scope>NUCLEOTIDE SEQUENCE [LARGE SCALE GENOMIC DNA]</scope>
    <source>
        <strain evidence="2 3">LSe1-13</strain>
    </source>
</reference>
<evidence type="ECO:0000256" key="1">
    <source>
        <dbReference type="SAM" id="MobiDB-lite"/>
    </source>
</evidence>
<feature type="compositionally biased region" description="Basic and acidic residues" evidence="1">
    <location>
        <begin position="61"/>
        <end position="71"/>
    </location>
</feature>
<organism evidence="2 3">
    <name type="scientific">Gordonia sesuvii</name>
    <dbReference type="NCBI Taxonomy" id="3116777"/>
    <lineage>
        <taxon>Bacteria</taxon>
        <taxon>Bacillati</taxon>
        <taxon>Actinomycetota</taxon>
        <taxon>Actinomycetes</taxon>
        <taxon>Mycobacteriales</taxon>
        <taxon>Gordoniaceae</taxon>
        <taxon>Gordonia</taxon>
    </lineage>
</organism>
<evidence type="ECO:0000313" key="2">
    <source>
        <dbReference type="EMBL" id="MEE3852112.1"/>
    </source>
</evidence>
<feature type="region of interest" description="Disordered" evidence="1">
    <location>
        <begin position="53"/>
        <end position="72"/>
    </location>
</feature>
<proteinExistence type="predicted"/>
<dbReference type="Proteomes" id="UP001347146">
    <property type="component" value="Unassembled WGS sequence"/>
</dbReference>
<evidence type="ECO:0000313" key="3">
    <source>
        <dbReference type="Proteomes" id="UP001347146"/>
    </source>
</evidence>
<accession>A0ABU7MGE5</accession>
<sequence length="88" mass="10128">MLIITFVIVGAIVAVLAFLYQPSIDFARYEQRQAIATRDRTRRRLARQQARATARAATAEEAQRTAREAQPRSRAWVFDFATQLRSFI</sequence>
<comment type="caution">
    <text evidence="2">The sequence shown here is derived from an EMBL/GenBank/DDBJ whole genome shotgun (WGS) entry which is preliminary data.</text>
</comment>
<dbReference type="EMBL" id="JAZDUF010000005">
    <property type="protein sequence ID" value="MEE3852112.1"/>
    <property type="molecule type" value="Genomic_DNA"/>
</dbReference>
<protein>
    <submittedName>
        <fullName evidence="2">Uncharacterized protein</fullName>
    </submittedName>
</protein>
<keyword evidence="3" id="KW-1185">Reference proteome</keyword>
<name>A0ABU7MGE5_9ACTN</name>